<dbReference type="InterPro" id="IPR000477">
    <property type="entry name" value="RT_dom"/>
</dbReference>
<dbReference type="Pfam" id="PF17921">
    <property type="entry name" value="Integrase_H2C2"/>
    <property type="match status" value="1"/>
</dbReference>
<keyword evidence="3" id="KW-0064">Aspartyl protease</keyword>
<keyword evidence="12" id="KW-0511">Multifunctional enzyme</keyword>
<evidence type="ECO:0000256" key="3">
    <source>
        <dbReference type="ARBA" id="ARBA00022750"/>
    </source>
</evidence>
<dbReference type="GO" id="GO:0003887">
    <property type="term" value="F:DNA-directed DNA polymerase activity"/>
    <property type="evidence" value="ECO:0007669"/>
    <property type="project" value="UniProtKB-KW"/>
</dbReference>
<evidence type="ECO:0000256" key="10">
    <source>
        <dbReference type="ARBA" id="ARBA00023125"/>
    </source>
</evidence>
<keyword evidence="1" id="KW-0645">Protease</keyword>
<dbReference type="AlphaFoldDB" id="A0A9Q3EFL0"/>
<dbReference type="PANTHER" id="PTHR37984">
    <property type="entry name" value="PROTEIN CBG26694"/>
    <property type="match status" value="1"/>
</dbReference>
<keyword evidence="4" id="KW-0378">Hydrolase</keyword>
<dbReference type="Gene3D" id="3.30.70.270">
    <property type="match status" value="1"/>
</dbReference>
<dbReference type="InterPro" id="IPR041588">
    <property type="entry name" value="Integrase_H2C2"/>
</dbReference>
<dbReference type="PROSITE" id="PS50878">
    <property type="entry name" value="RT_POL"/>
    <property type="match status" value="1"/>
</dbReference>
<keyword evidence="17" id="KW-1185">Reference proteome</keyword>
<evidence type="ECO:0000259" key="14">
    <source>
        <dbReference type="PROSITE" id="PS50878"/>
    </source>
</evidence>
<keyword evidence="9" id="KW-0239">DNA-directed DNA polymerase</keyword>
<evidence type="ECO:0000256" key="5">
    <source>
        <dbReference type="ARBA" id="ARBA00022842"/>
    </source>
</evidence>
<dbReference type="InterPro" id="IPR056924">
    <property type="entry name" value="SH3_Tf2-1"/>
</dbReference>
<proteinExistence type="predicted"/>
<protein>
    <recommendedName>
        <fullName evidence="18">Integrase catalytic domain-containing protein</fullName>
    </recommendedName>
</protein>
<evidence type="ECO:0000256" key="4">
    <source>
        <dbReference type="ARBA" id="ARBA00022801"/>
    </source>
</evidence>
<dbReference type="OrthoDB" id="2013610at2759"/>
<gene>
    <name evidence="16" type="ORF">O181_060069</name>
</gene>
<feature type="domain" description="Integrase catalytic" evidence="15">
    <location>
        <begin position="396"/>
        <end position="513"/>
    </location>
</feature>
<dbReference type="EMBL" id="AVOT02028017">
    <property type="protein sequence ID" value="MBW0520354.1"/>
    <property type="molecule type" value="Genomic_DNA"/>
</dbReference>
<dbReference type="GO" id="GO:0005634">
    <property type="term" value="C:nucleus"/>
    <property type="evidence" value="ECO:0007669"/>
    <property type="project" value="UniProtKB-ARBA"/>
</dbReference>
<dbReference type="InterPro" id="IPR043128">
    <property type="entry name" value="Rev_trsase/Diguanyl_cyclase"/>
</dbReference>
<dbReference type="GO" id="GO:0003964">
    <property type="term" value="F:RNA-directed DNA polymerase activity"/>
    <property type="evidence" value="ECO:0007669"/>
    <property type="project" value="UniProtKB-KW"/>
</dbReference>
<dbReference type="InterPro" id="IPR012337">
    <property type="entry name" value="RNaseH-like_sf"/>
</dbReference>
<keyword evidence="10" id="KW-0238">DNA-binding</keyword>
<evidence type="ECO:0000256" key="1">
    <source>
        <dbReference type="ARBA" id="ARBA00022670"/>
    </source>
</evidence>
<dbReference type="InterPro" id="IPR036397">
    <property type="entry name" value="RNaseH_sf"/>
</dbReference>
<dbReference type="GO" id="GO:0006310">
    <property type="term" value="P:DNA recombination"/>
    <property type="evidence" value="ECO:0007669"/>
    <property type="project" value="UniProtKB-KW"/>
</dbReference>
<keyword evidence="9" id="KW-0548">Nucleotidyltransferase</keyword>
<sequence>MNQLLTILNGATIFSKIDLHGAYNLLRIKEGDEHLAAFRTKYGSYEYLIMPFGLTNSPAAFQNLVNDIFPDFLYIFVVVYLDGIMVFSSSEEEHVKHVASVLQRLRDNDLFSKASKCVFHASSLEYFGYVVSNSPFVLNEEPLSHFQILKEASTTSPILSHFNPSLPTIVETDASDYALGAVLSQVYDSGKHPISFDCRKLLPAETNHYIHDKEPLGIVWALKCWRAFHLSLPNSSEVLKDHYSLQYFMCSKIITCHGIQESRFFPIKVEIFSDLVDQSQKEVWKDKDYYKILKKLARGESVSDYSLEPQAKLLLFKDIVLVPRNEQIQLNILQKCHDSPLAGHPGQERTLKLIKRYFSWAGINQFIKDYVSSCQQCSRNKNIHHKNFGLLKPLQIPSGPWNSLSMDSITQFPLSSNFDLVLVVVDRFSKMAIFIPAYGTITSLDSAQIVINNVFSKHGLPASIVSDRGSLFFSSFWTQLCQNLKISIDLSTAFHPKTDGQTQKVNQTLEQYLWITFINKAITFFTNYGRNPSFDSIHISQDSPAGMLSTKLQSVQQVVKEELESAIRRLKKYADGNRTIPPDFQPGDKVWLASKNIKTARPTKKLSERWLGAFEFLKKIGSHAYHLKLPQQWKSVHPVFHVSLLEPVKKSTISNQHQLPPPPVIVEEQEECEVAQVLDLKLKSGKLWYLVEWKGFSEDLERTTREQASNPTN</sequence>
<keyword evidence="9" id="KW-0808">Transferase</keyword>
<dbReference type="SUPFAM" id="SSF53098">
    <property type="entry name" value="Ribonuclease H-like"/>
    <property type="match status" value="1"/>
</dbReference>
<dbReference type="GO" id="GO:0006338">
    <property type="term" value="P:chromatin remodeling"/>
    <property type="evidence" value="ECO:0007669"/>
    <property type="project" value="UniProtKB-ARBA"/>
</dbReference>
<dbReference type="SUPFAM" id="SSF56672">
    <property type="entry name" value="DNA/RNA polymerases"/>
    <property type="match status" value="1"/>
</dbReference>
<dbReference type="Gene3D" id="1.10.340.70">
    <property type="match status" value="1"/>
</dbReference>
<dbReference type="Pfam" id="PF00078">
    <property type="entry name" value="RVT_1"/>
    <property type="match status" value="1"/>
</dbReference>
<keyword evidence="6" id="KW-0694">RNA-binding</keyword>
<dbReference type="PROSITE" id="PS50013">
    <property type="entry name" value="CHROMO_2"/>
    <property type="match status" value="1"/>
</dbReference>
<dbReference type="GO" id="GO:0004190">
    <property type="term" value="F:aspartic-type endopeptidase activity"/>
    <property type="evidence" value="ECO:0007669"/>
    <property type="project" value="UniProtKB-KW"/>
</dbReference>
<evidence type="ECO:0000256" key="7">
    <source>
        <dbReference type="ARBA" id="ARBA00022908"/>
    </source>
</evidence>
<evidence type="ECO:0000256" key="8">
    <source>
        <dbReference type="ARBA" id="ARBA00022918"/>
    </source>
</evidence>
<evidence type="ECO:0000259" key="13">
    <source>
        <dbReference type="PROSITE" id="PS50013"/>
    </source>
</evidence>
<evidence type="ECO:0000313" key="17">
    <source>
        <dbReference type="Proteomes" id="UP000765509"/>
    </source>
</evidence>
<organism evidence="16 17">
    <name type="scientific">Austropuccinia psidii MF-1</name>
    <dbReference type="NCBI Taxonomy" id="1389203"/>
    <lineage>
        <taxon>Eukaryota</taxon>
        <taxon>Fungi</taxon>
        <taxon>Dikarya</taxon>
        <taxon>Basidiomycota</taxon>
        <taxon>Pucciniomycotina</taxon>
        <taxon>Pucciniomycetes</taxon>
        <taxon>Pucciniales</taxon>
        <taxon>Sphaerophragmiaceae</taxon>
        <taxon>Austropuccinia</taxon>
    </lineage>
</organism>
<dbReference type="Gene3D" id="2.40.50.40">
    <property type="match status" value="1"/>
</dbReference>
<dbReference type="GO" id="GO:0003677">
    <property type="term" value="F:DNA binding"/>
    <property type="evidence" value="ECO:0007669"/>
    <property type="project" value="UniProtKB-KW"/>
</dbReference>
<evidence type="ECO:0000256" key="11">
    <source>
        <dbReference type="ARBA" id="ARBA00023172"/>
    </source>
</evidence>
<evidence type="ECO:0000256" key="2">
    <source>
        <dbReference type="ARBA" id="ARBA00022723"/>
    </source>
</evidence>
<comment type="caution">
    <text evidence="16">The sequence shown here is derived from an EMBL/GenBank/DDBJ whole genome shotgun (WGS) entry which is preliminary data.</text>
</comment>
<evidence type="ECO:0000313" key="16">
    <source>
        <dbReference type="EMBL" id="MBW0520354.1"/>
    </source>
</evidence>
<keyword evidence="8" id="KW-0695">RNA-directed DNA polymerase</keyword>
<evidence type="ECO:0000256" key="9">
    <source>
        <dbReference type="ARBA" id="ARBA00022932"/>
    </source>
</evidence>
<dbReference type="InterPro" id="IPR016197">
    <property type="entry name" value="Chromo-like_dom_sf"/>
</dbReference>
<dbReference type="Pfam" id="PF24626">
    <property type="entry name" value="SH3_Tf2-1"/>
    <property type="match status" value="1"/>
</dbReference>
<dbReference type="CDD" id="cd01647">
    <property type="entry name" value="RT_LTR"/>
    <property type="match status" value="1"/>
</dbReference>
<dbReference type="Pfam" id="PF17919">
    <property type="entry name" value="RT_RNaseH_2"/>
    <property type="match status" value="1"/>
</dbReference>
<dbReference type="GO" id="GO:0006508">
    <property type="term" value="P:proteolysis"/>
    <property type="evidence" value="ECO:0007669"/>
    <property type="project" value="UniProtKB-KW"/>
</dbReference>
<dbReference type="GO" id="GO:0046872">
    <property type="term" value="F:metal ion binding"/>
    <property type="evidence" value="ECO:0007669"/>
    <property type="project" value="UniProtKB-KW"/>
</dbReference>
<keyword evidence="2" id="KW-0479">Metal-binding</keyword>
<reference evidence="16" key="1">
    <citation type="submission" date="2021-03" db="EMBL/GenBank/DDBJ databases">
        <title>Draft genome sequence of rust myrtle Austropuccinia psidii MF-1, a brazilian biotype.</title>
        <authorList>
            <person name="Quecine M.C."/>
            <person name="Pachon D.M.R."/>
            <person name="Bonatelli M.L."/>
            <person name="Correr F.H."/>
            <person name="Franceschini L.M."/>
            <person name="Leite T.F."/>
            <person name="Margarido G.R.A."/>
            <person name="Almeida C.A."/>
            <person name="Ferrarezi J.A."/>
            <person name="Labate C.A."/>
        </authorList>
    </citation>
    <scope>NUCLEOTIDE SEQUENCE</scope>
    <source>
        <strain evidence="16">MF-1</strain>
    </source>
</reference>
<dbReference type="GO" id="GO:0003723">
    <property type="term" value="F:RNA binding"/>
    <property type="evidence" value="ECO:0007669"/>
    <property type="project" value="UniProtKB-KW"/>
</dbReference>
<dbReference type="GO" id="GO:0015074">
    <property type="term" value="P:DNA integration"/>
    <property type="evidence" value="ECO:0007669"/>
    <property type="project" value="UniProtKB-KW"/>
</dbReference>
<dbReference type="Gene3D" id="3.30.420.10">
    <property type="entry name" value="Ribonuclease H-like superfamily/Ribonuclease H"/>
    <property type="match status" value="1"/>
</dbReference>
<dbReference type="InterPro" id="IPR001584">
    <property type="entry name" value="Integrase_cat-core"/>
</dbReference>
<dbReference type="InterPro" id="IPR050951">
    <property type="entry name" value="Retrovirus_Pol_polyprotein"/>
</dbReference>
<dbReference type="Proteomes" id="UP000765509">
    <property type="component" value="Unassembled WGS sequence"/>
</dbReference>
<keyword evidence="11" id="KW-0233">DNA recombination</keyword>
<evidence type="ECO:0000256" key="12">
    <source>
        <dbReference type="ARBA" id="ARBA00023268"/>
    </source>
</evidence>
<evidence type="ECO:0000259" key="15">
    <source>
        <dbReference type="PROSITE" id="PS50994"/>
    </source>
</evidence>
<keyword evidence="7" id="KW-0229">DNA integration</keyword>
<dbReference type="InterPro" id="IPR041577">
    <property type="entry name" value="RT_RNaseH_2"/>
</dbReference>
<dbReference type="SUPFAM" id="SSF54160">
    <property type="entry name" value="Chromo domain-like"/>
    <property type="match status" value="1"/>
</dbReference>
<dbReference type="PANTHER" id="PTHR37984:SF5">
    <property type="entry name" value="PROTEIN NYNRIN-LIKE"/>
    <property type="match status" value="1"/>
</dbReference>
<name>A0A9Q3EFL0_9BASI</name>
<dbReference type="InterPro" id="IPR043502">
    <property type="entry name" value="DNA/RNA_pol_sf"/>
</dbReference>
<keyword evidence="5" id="KW-0460">Magnesium</keyword>
<evidence type="ECO:0008006" key="18">
    <source>
        <dbReference type="Google" id="ProtNLM"/>
    </source>
</evidence>
<dbReference type="PROSITE" id="PS50994">
    <property type="entry name" value="INTEGRASE"/>
    <property type="match status" value="1"/>
</dbReference>
<feature type="domain" description="Chromo" evidence="13">
    <location>
        <begin position="672"/>
        <end position="713"/>
    </location>
</feature>
<evidence type="ECO:0000256" key="6">
    <source>
        <dbReference type="ARBA" id="ARBA00022884"/>
    </source>
</evidence>
<feature type="domain" description="Reverse transcriptase" evidence="14">
    <location>
        <begin position="1"/>
        <end position="131"/>
    </location>
</feature>
<dbReference type="InterPro" id="IPR000953">
    <property type="entry name" value="Chromo/chromo_shadow_dom"/>
</dbReference>
<accession>A0A9Q3EFL0</accession>